<keyword evidence="2" id="KW-1133">Transmembrane helix</keyword>
<feature type="transmembrane region" description="Helical" evidence="2">
    <location>
        <begin position="289"/>
        <end position="313"/>
    </location>
</feature>
<feature type="compositionally biased region" description="Basic and acidic residues" evidence="1">
    <location>
        <begin position="256"/>
        <end position="268"/>
    </location>
</feature>
<feature type="transmembrane region" description="Helical" evidence="2">
    <location>
        <begin position="128"/>
        <end position="148"/>
    </location>
</feature>
<dbReference type="AlphaFoldDB" id="A0A8X6J115"/>
<feature type="region of interest" description="Disordered" evidence="1">
    <location>
        <begin position="238"/>
        <end position="276"/>
    </location>
</feature>
<feature type="transmembrane region" description="Helical" evidence="2">
    <location>
        <begin position="453"/>
        <end position="475"/>
    </location>
</feature>
<evidence type="ECO:0000313" key="3">
    <source>
        <dbReference type="EMBL" id="GFS67866.1"/>
    </source>
</evidence>
<evidence type="ECO:0000256" key="2">
    <source>
        <dbReference type="SAM" id="Phobius"/>
    </source>
</evidence>
<feature type="transmembrane region" description="Helical" evidence="2">
    <location>
        <begin position="68"/>
        <end position="90"/>
    </location>
</feature>
<dbReference type="InterPro" id="IPR011701">
    <property type="entry name" value="MFS"/>
</dbReference>
<feature type="transmembrane region" description="Helical" evidence="2">
    <location>
        <begin position="333"/>
        <end position="352"/>
    </location>
</feature>
<sequence>MAIYDIDRETASIPFVIGYTLRCLIGPLSGYLANTVGFRPVISFGCVLASVGIGICCFAKSIMFISFMWGGVFGFGCGLATALLPQVVNLNFKKHASKANGISLAGVSVAGFVLSPIVSGLLDAYGLNGTFLVLSALMMNMLPAALLLRVPKANVSKNDKFNRIEYDSKNKEVCFKKVSKNYSEIKPGIHVCKEDLDPEKSSHTPLIESRNDKKDLLTEINGRAETNLETVSTVVTRVVETKPSSDDNDTNNALDESSKQHRSAEGSSHKQSSNSNCNLKKQNSCAQSFSIFLDPAFVLISVPRCISNFFFLMLPTIIIDFSRDKNLTKSESLYILMTFSGCDLFGKICLGWITDGKYVSTNNYATICFCIISGSLAFMTWSDGFVMMLIGVVGISLCVGTLSPTFPALVGQYIAKEKQTMAIASSLILMVPLNFSTTPLIGYFRDYLGAYDWLLYSMSIICVICGFLLLLLPSVSRRMQKRKKRKTKTFV</sequence>
<evidence type="ECO:0000256" key="1">
    <source>
        <dbReference type="SAM" id="MobiDB-lite"/>
    </source>
</evidence>
<feature type="transmembrane region" description="Helical" evidence="2">
    <location>
        <begin position="41"/>
        <end position="62"/>
    </location>
</feature>
<comment type="caution">
    <text evidence="3">The sequence shown here is derived from an EMBL/GenBank/DDBJ whole genome shotgun (WGS) entry which is preliminary data.</text>
</comment>
<evidence type="ECO:0000313" key="4">
    <source>
        <dbReference type="Proteomes" id="UP000887013"/>
    </source>
</evidence>
<dbReference type="SUPFAM" id="SSF103473">
    <property type="entry name" value="MFS general substrate transporter"/>
    <property type="match status" value="1"/>
</dbReference>
<dbReference type="Pfam" id="PF07690">
    <property type="entry name" value="MFS_1"/>
    <property type="match status" value="1"/>
</dbReference>
<dbReference type="InterPro" id="IPR036259">
    <property type="entry name" value="MFS_trans_sf"/>
</dbReference>
<protein>
    <submittedName>
        <fullName evidence="3">Uncharacterized protein</fullName>
    </submittedName>
</protein>
<reference evidence="3" key="1">
    <citation type="submission" date="2020-08" db="EMBL/GenBank/DDBJ databases">
        <title>Multicomponent nature underlies the extraordinary mechanical properties of spider dragline silk.</title>
        <authorList>
            <person name="Kono N."/>
            <person name="Nakamura H."/>
            <person name="Mori M."/>
            <person name="Yoshida Y."/>
            <person name="Ohtoshi R."/>
            <person name="Malay A.D."/>
            <person name="Moran D.A.P."/>
            <person name="Tomita M."/>
            <person name="Numata K."/>
            <person name="Arakawa K."/>
        </authorList>
    </citation>
    <scope>NUCLEOTIDE SEQUENCE</scope>
</reference>
<feature type="transmembrane region" description="Helical" evidence="2">
    <location>
        <begin position="102"/>
        <end position="122"/>
    </location>
</feature>
<dbReference type="EMBL" id="BMAW01048793">
    <property type="protein sequence ID" value="GFS67866.1"/>
    <property type="molecule type" value="Genomic_DNA"/>
</dbReference>
<keyword evidence="2" id="KW-0472">Membrane</keyword>
<keyword evidence="2" id="KW-0812">Transmembrane</keyword>
<feature type="transmembrane region" description="Helical" evidence="2">
    <location>
        <begin position="12"/>
        <end position="34"/>
    </location>
</feature>
<organism evidence="3 4">
    <name type="scientific">Nephila pilipes</name>
    <name type="common">Giant wood spider</name>
    <name type="synonym">Nephila maculata</name>
    <dbReference type="NCBI Taxonomy" id="299642"/>
    <lineage>
        <taxon>Eukaryota</taxon>
        <taxon>Metazoa</taxon>
        <taxon>Ecdysozoa</taxon>
        <taxon>Arthropoda</taxon>
        <taxon>Chelicerata</taxon>
        <taxon>Arachnida</taxon>
        <taxon>Araneae</taxon>
        <taxon>Araneomorphae</taxon>
        <taxon>Entelegynae</taxon>
        <taxon>Araneoidea</taxon>
        <taxon>Nephilidae</taxon>
        <taxon>Nephila</taxon>
    </lineage>
</organism>
<dbReference type="GO" id="GO:0008028">
    <property type="term" value="F:monocarboxylic acid transmembrane transporter activity"/>
    <property type="evidence" value="ECO:0007669"/>
    <property type="project" value="TreeGrafter"/>
</dbReference>
<name>A0A8X6J115_NEPPI</name>
<accession>A0A8X6J115</accession>
<dbReference type="OrthoDB" id="6429771at2759"/>
<dbReference type="PANTHER" id="PTHR11360">
    <property type="entry name" value="MONOCARBOXYLATE TRANSPORTER"/>
    <property type="match status" value="1"/>
</dbReference>
<proteinExistence type="predicted"/>
<feature type="transmembrane region" description="Helical" evidence="2">
    <location>
        <begin position="387"/>
        <end position="410"/>
    </location>
</feature>
<keyword evidence="4" id="KW-1185">Reference proteome</keyword>
<dbReference type="InterPro" id="IPR050327">
    <property type="entry name" value="Proton-linked_MCT"/>
</dbReference>
<dbReference type="Gene3D" id="1.20.1250.20">
    <property type="entry name" value="MFS general substrate transporter like domains"/>
    <property type="match status" value="2"/>
</dbReference>
<feature type="transmembrane region" description="Helical" evidence="2">
    <location>
        <begin position="422"/>
        <end position="441"/>
    </location>
</feature>
<gene>
    <name evidence="3" type="ORF">NPIL_70191</name>
</gene>
<feature type="transmembrane region" description="Helical" evidence="2">
    <location>
        <begin position="364"/>
        <end position="381"/>
    </location>
</feature>
<dbReference type="Proteomes" id="UP000887013">
    <property type="component" value="Unassembled WGS sequence"/>
</dbReference>
<dbReference type="PANTHER" id="PTHR11360:SF303">
    <property type="entry name" value="MAJOR FACILITATOR SUPERFAMILY (MFS) PROFILE DOMAIN-CONTAINING PROTEIN"/>
    <property type="match status" value="1"/>
</dbReference>